<feature type="transmembrane region" description="Helical" evidence="11">
    <location>
        <begin position="874"/>
        <end position="896"/>
    </location>
</feature>
<evidence type="ECO:0000259" key="12">
    <source>
        <dbReference type="Pfam" id="PF23113"/>
    </source>
</evidence>
<feature type="transmembrane region" description="Helical" evidence="11">
    <location>
        <begin position="1254"/>
        <end position="1276"/>
    </location>
</feature>
<evidence type="ECO:0000256" key="5">
    <source>
        <dbReference type="ARBA" id="ARBA00022679"/>
    </source>
</evidence>
<comment type="subcellular location">
    <subcellularLocation>
        <location evidence="2">Membrane</location>
        <topology evidence="2">Multi-pass membrane protein</topology>
    </subcellularLocation>
</comment>
<organism evidence="13 14">
    <name type="scientific">Meripilus lineatus</name>
    <dbReference type="NCBI Taxonomy" id="2056292"/>
    <lineage>
        <taxon>Eukaryota</taxon>
        <taxon>Fungi</taxon>
        <taxon>Dikarya</taxon>
        <taxon>Basidiomycota</taxon>
        <taxon>Agaricomycotina</taxon>
        <taxon>Agaricomycetes</taxon>
        <taxon>Polyporales</taxon>
        <taxon>Meripilaceae</taxon>
        <taxon>Meripilus</taxon>
    </lineage>
</organism>
<evidence type="ECO:0000256" key="11">
    <source>
        <dbReference type="SAM" id="Phobius"/>
    </source>
</evidence>
<feature type="compositionally biased region" description="Acidic residues" evidence="10">
    <location>
        <begin position="401"/>
        <end position="413"/>
    </location>
</feature>
<keyword evidence="5" id="KW-0808">Transferase</keyword>
<name>A0AAD5YHW4_9APHY</name>
<sequence length="1361" mass="152091">MPASLPVVLLVRRLAQQTALGILFALRAVMVGSIWLAFLPWSTIWTWRMYFALGDSIAWWISSRPRPQPSEISTPSNTTLPTNNTTTLSSSDNTTLLTSFLTHPTVRSISADIVSGQIIASLIVLGFVAVFLLREWISQNARPGVFDEADGPIDGQEQPIPVQVARVPPQPDDDDDEDEDALPVEPANLVFAPIPEQIPIPLARPEVAARAKPRTYGEDLGGTWEPYEPMPRVDRKRAAPREGPAVPDSSELDTSYPSGLHRRHHSWEGYNTSPNGSPPLKLQPEQTQFTFRASSSRAASPEFSEGQSTAVERSPLYAPSDMPPEYTSDSEGTMHWDDDISHPVRPSLPTSSLSGSSSPARSVGKSRAQTPSGSPSLATYRAPEELEAGPSVATSSKSFYEEPEQNGDLDDDALTMRESYDQYFGDPSRTEAEDETEDEDATVVEHNPERLPPTQWSDEEFEEEEDDDAQFGEEPDEDRPEEAEPPVNGPRDQQQPPREEAEIIDPEEEVNLEDDMDGALEAIGLRGPIYGVLQNAALMIFVLDTTIGCLVFLPFVIGKTVGLLALDPRRFLQVLHWPIRAIRFITDPVVDLVLYLIARTVVPPLSRVSHAILESSARVVSSVAGESLANKGFDLGSTLLNRTMEVVNIALDQGFLFLASAPEVPAVQAPTLLERMASNDSTFFRIAEPYFAPLGSAVRLGSQDFRMTWLRLAIGNGTSERLFAIALGYTIDAILVALYLNVLTVGSVRSAGRAFRNAVRQQLLVIKVAAFIIVELVIFPLGCGVMLDICTVWLFPMGSFKSRATYLVFAPLTSAFYHWVVGTMFMYQFAILLAGCRSIMRPGAMWFIKDPQDQNFHPIRDILERPTFVQIRKLLLSALMYGMVVAGGVATVSGILRVFSRTIMPFRWKIREPLSVVPIDLLFMHIILPYTMHYFRPKRVLHKIGVHLWKYLAGQLRLTSYMFGDRRALEEYTSQHWSWRGLFITPGIEIDDYEAIHDGTYRRVPASDNVVLVKNERATVEVNEKGEPATTEDRRVMLLQNLETEKAKRSVKDDYTIVYLPPHFRYRVTFFILSLWFIGSIMLAFSIAAPILVGRGFFRLFIPHHVHDGYSFFAGFFLLWACWLVGQTVDRMDKHRQRRGGEEPRAELPLYVAKRSLLWSAQIVYLAFFLGFVVPTLMATVMELYVIMPVRYTLNPEMKLKIRVVDMWALGLLYAKIAMRAHRLQPEGPLLRGIEHIRRTGWTHPDPFRATKEVIAPLTGGLLGMILLPPALLWVARVIFSLPMSEDFLFLHVYPTIFTVAGCTHGIVSLSHLIGAWSQGVRDKEFLVEMRLQNLEPDSSKTDMGLGTANGNGNGIAGDSP</sequence>
<comment type="caution">
    <text evidence="13">The sequence shown here is derived from an EMBL/GenBank/DDBJ whole genome shotgun (WGS) entry which is preliminary data.</text>
</comment>
<feature type="transmembrane region" description="Helical" evidence="11">
    <location>
        <begin position="113"/>
        <end position="133"/>
    </location>
</feature>
<evidence type="ECO:0000256" key="10">
    <source>
        <dbReference type="SAM" id="MobiDB-lite"/>
    </source>
</evidence>
<feature type="compositionally biased region" description="Basic and acidic residues" evidence="10">
    <location>
        <begin position="231"/>
        <end position="240"/>
    </location>
</feature>
<dbReference type="EC" id="2.3.2.27" evidence="4"/>
<keyword evidence="9 11" id="KW-0472">Membrane</keyword>
<feature type="transmembrane region" description="Helical" evidence="11">
    <location>
        <begin position="1110"/>
        <end position="1129"/>
    </location>
</feature>
<evidence type="ECO:0000256" key="9">
    <source>
        <dbReference type="ARBA" id="ARBA00023136"/>
    </source>
</evidence>
<keyword evidence="8 11" id="KW-1133">Transmembrane helix</keyword>
<feature type="compositionally biased region" description="Polar residues" evidence="10">
    <location>
        <begin position="368"/>
        <end position="377"/>
    </location>
</feature>
<feature type="compositionally biased region" description="Low complexity" evidence="10">
    <location>
        <begin position="73"/>
        <end position="90"/>
    </location>
</feature>
<feature type="compositionally biased region" description="Gly residues" evidence="10">
    <location>
        <begin position="1348"/>
        <end position="1361"/>
    </location>
</feature>
<proteinExistence type="predicted"/>
<evidence type="ECO:0000256" key="7">
    <source>
        <dbReference type="ARBA" id="ARBA00022786"/>
    </source>
</evidence>
<dbReference type="Pfam" id="PF23113">
    <property type="entry name" value="MARCHF6_C"/>
    <property type="match status" value="1"/>
</dbReference>
<dbReference type="EMBL" id="JANAWD010000254">
    <property type="protein sequence ID" value="KAJ3482833.1"/>
    <property type="molecule type" value="Genomic_DNA"/>
</dbReference>
<dbReference type="GO" id="GO:0036503">
    <property type="term" value="P:ERAD pathway"/>
    <property type="evidence" value="ECO:0007669"/>
    <property type="project" value="TreeGrafter"/>
</dbReference>
<dbReference type="GO" id="GO:0061630">
    <property type="term" value="F:ubiquitin protein ligase activity"/>
    <property type="evidence" value="ECO:0007669"/>
    <property type="project" value="UniProtKB-EC"/>
</dbReference>
<reference evidence="13" key="1">
    <citation type="submission" date="2022-07" db="EMBL/GenBank/DDBJ databases">
        <title>Genome Sequence of Physisporinus lineatus.</title>
        <authorList>
            <person name="Buettner E."/>
        </authorList>
    </citation>
    <scope>NUCLEOTIDE SEQUENCE</scope>
    <source>
        <strain evidence="13">VT162</strain>
    </source>
</reference>
<feature type="transmembrane region" description="Helical" evidence="11">
    <location>
        <begin position="916"/>
        <end position="935"/>
    </location>
</feature>
<feature type="compositionally biased region" description="Acidic residues" evidence="10">
    <location>
        <begin position="457"/>
        <end position="484"/>
    </location>
</feature>
<evidence type="ECO:0000256" key="6">
    <source>
        <dbReference type="ARBA" id="ARBA00022692"/>
    </source>
</evidence>
<feature type="transmembrane region" description="Helical" evidence="11">
    <location>
        <begin position="764"/>
        <end position="795"/>
    </location>
</feature>
<accession>A0AAD5YHW4</accession>
<keyword evidence="14" id="KW-1185">Reference proteome</keyword>
<feature type="region of interest" description="Disordered" evidence="10">
    <location>
        <begin position="1338"/>
        <end position="1361"/>
    </location>
</feature>
<feature type="domain" description="E3 ubiquitin-protein ligase MARCHF6-like C-terminal" evidence="12">
    <location>
        <begin position="1153"/>
        <end position="1322"/>
    </location>
</feature>
<feature type="region of interest" description="Disordered" evidence="10">
    <location>
        <begin position="67"/>
        <end position="90"/>
    </location>
</feature>
<evidence type="ECO:0000256" key="1">
    <source>
        <dbReference type="ARBA" id="ARBA00000900"/>
    </source>
</evidence>
<dbReference type="PANTHER" id="PTHR13145">
    <property type="entry name" value="SSM4 PROTEIN"/>
    <property type="match status" value="1"/>
</dbReference>
<protein>
    <recommendedName>
        <fullName evidence="4">RING-type E3 ubiquitin transferase</fullName>
        <ecNumber evidence="4">2.3.2.27</ecNumber>
    </recommendedName>
</protein>
<comment type="pathway">
    <text evidence="3">Protein modification; protein ubiquitination.</text>
</comment>
<feature type="compositionally biased region" description="Basic and acidic residues" evidence="10">
    <location>
        <begin position="332"/>
        <end position="342"/>
    </location>
</feature>
<dbReference type="PANTHER" id="PTHR13145:SF0">
    <property type="entry name" value="E3 UBIQUITIN-PROTEIN LIGASE MARCHF6"/>
    <property type="match status" value="1"/>
</dbReference>
<comment type="catalytic activity">
    <reaction evidence="1">
        <text>S-ubiquitinyl-[E2 ubiquitin-conjugating enzyme]-L-cysteine + [acceptor protein]-L-lysine = [E2 ubiquitin-conjugating enzyme]-L-cysteine + N(6)-ubiquitinyl-[acceptor protein]-L-lysine.</text>
        <dbReference type="EC" id="2.3.2.27"/>
    </reaction>
</comment>
<feature type="transmembrane region" description="Helical" evidence="11">
    <location>
        <begin position="536"/>
        <end position="557"/>
    </location>
</feature>
<evidence type="ECO:0000256" key="8">
    <source>
        <dbReference type="ARBA" id="ARBA00022989"/>
    </source>
</evidence>
<dbReference type="Proteomes" id="UP001212997">
    <property type="component" value="Unassembled WGS sequence"/>
</dbReference>
<gene>
    <name evidence="13" type="ORF">NLI96_g6711</name>
</gene>
<feature type="region of interest" description="Disordered" evidence="10">
    <location>
        <begin position="211"/>
        <end position="510"/>
    </location>
</feature>
<feature type="transmembrane region" description="Helical" evidence="11">
    <location>
        <begin position="815"/>
        <end position="836"/>
    </location>
</feature>
<evidence type="ECO:0000313" key="14">
    <source>
        <dbReference type="Proteomes" id="UP001212997"/>
    </source>
</evidence>
<feature type="transmembrane region" description="Helical" evidence="11">
    <location>
        <begin position="1163"/>
        <end position="1188"/>
    </location>
</feature>
<keyword evidence="6 11" id="KW-0812">Transmembrane</keyword>
<evidence type="ECO:0000256" key="2">
    <source>
        <dbReference type="ARBA" id="ARBA00004141"/>
    </source>
</evidence>
<feature type="transmembrane region" description="Helical" evidence="11">
    <location>
        <begin position="1296"/>
        <end position="1317"/>
    </location>
</feature>
<dbReference type="GO" id="GO:0005789">
    <property type="term" value="C:endoplasmic reticulum membrane"/>
    <property type="evidence" value="ECO:0007669"/>
    <property type="project" value="TreeGrafter"/>
</dbReference>
<feature type="transmembrane region" description="Helical" evidence="11">
    <location>
        <begin position="1070"/>
        <end position="1098"/>
    </location>
</feature>
<evidence type="ECO:0000256" key="4">
    <source>
        <dbReference type="ARBA" id="ARBA00012483"/>
    </source>
</evidence>
<feature type="compositionally biased region" description="Acidic residues" evidence="10">
    <location>
        <begin position="432"/>
        <end position="442"/>
    </location>
</feature>
<keyword evidence="7" id="KW-0833">Ubl conjugation pathway</keyword>
<evidence type="ECO:0000313" key="13">
    <source>
        <dbReference type="EMBL" id="KAJ3482833.1"/>
    </source>
</evidence>
<dbReference type="InterPro" id="IPR056521">
    <property type="entry name" value="MARCHF6-like_C"/>
</dbReference>
<feature type="compositionally biased region" description="Low complexity" evidence="10">
    <location>
        <begin position="345"/>
        <end position="367"/>
    </location>
</feature>
<evidence type="ECO:0000256" key="3">
    <source>
        <dbReference type="ARBA" id="ARBA00004906"/>
    </source>
</evidence>
<feature type="transmembrane region" description="Helical" evidence="11">
    <location>
        <begin position="722"/>
        <end position="743"/>
    </location>
</feature>
<feature type="transmembrane region" description="Helical" evidence="11">
    <location>
        <begin position="20"/>
        <end position="41"/>
    </location>
</feature>